<name>A0ABX3MVG2_9RHOB</name>
<comment type="caution">
    <text evidence="3">The sequence shown here is derived from an EMBL/GenBank/DDBJ whole genome shotgun (WGS) entry which is preliminary data.</text>
</comment>
<evidence type="ECO:0000256" key="1">
    <source>
        <dbReference type="SAM" id="SignalP"/>
    </source>
</evidence>
<dbReference type="Proteomes" id="UP000190787">
    <property type="component" value="Unassembled WGS sequence"/>
</dbReference>
<dbReference type="Pfam" id="PF13202">
    <property type="entry name" value="EF-hand_5"/>
    <property type="match status" value="2"/>
</dbReference>
<feature type="signal peptide" evidence="1">
    <location>
        <begin position="1"/>
        <end position="21"/>
    </location>
</feature>
<accession>A0ABX3MVG2</accession>
<evidence type="ECO:0000259" key="2">
    <source>
        <dbReference type="PROSITE" id="PS50222"/>
    </source>
</evidence>
<keyword evidence="4" id="KW-1185">Reference proteome</keyword>
<dbReference type="SUPFAM" id="SSF47473">
    <property type="entry name" value="EF-hand"/>
    <property type="match status" value="1"/>
</dbReference>
<sequence>MTKTSILIAALFTALPFAAQAETPGEQFMSTWDLDGDGTATLAELEQMRSDVFASFDANEDGKLDAEEHAVFDEARANDVAGYEGQQRAQMQKMADGMTMAATDADGDKLVTLDEFQTSTAKWFAQLDKNADGGITIDDFARKPAQ</sequence>
<dbReference type="EMBL" id="MPZV01000003">
    <property type="protein sequence ID" value="OOY23616.1"/>
    <property type="molecule type" value="Genomic_DNA"/>
</dbReference>
<evidence type="ECO:0000313" key="4">
    <source>
        <dbReference type="Proteomes" id="UP000190787"/>
    </source>
</evidence>
<dbReference type="RefSeq" id="WP_078605505.1">
    <property type="nucleotide sequence ID" value="NZ_MPZV01000003.1"/>
</dbReference>
<evidence type="ECO:0000313" key="3">
    <source>
        <dbReference type="EMBL" id="OOY23616.1"/>
    </source>
</evidence>
<reference evidence="3 4" key="1">
    <citation type="submission" date="2016-11" db="EMBL/GenBank/DDBJ databases">
        <title>A multilocus sequence analysis scheme for characterization of bacteria in the genus Thioclava.</title>
        <authorList>
            <person name="Liu Y."/>
            <person name="Shao Z."/>
        </authorList>
    </citation>
    <scope>NUCLEOTIDE SEQUENCE [LARGE SCALE GENOMIC DNA]</scope>
    <source>
        <strain evidence="3 4">TAW-CT134</strain>
    </source>
</reference>
<keyword evidence="1" id="KW-0732">Signal</keyword>
<dbReference type="InterPro" id="IPR002048">
    <property type="entry name" value="EF_hand_dom"/>
</dbReference>
<proteinExistence type="predicted"/>
<dbReference type="Gene3D" id="1.10.238.10">
    <property type="entry name" value="EF-hand"/>
    <property type="match status" value="2"/>
</dbReference>
<feature type="chain" id="PRO_5047072918" description="EF-hand domain-containing protein" evidence="1">
    <location>
        <begin position="22"/>
        <end position="146"/>
    </location>
</feature>
<dbReference type="InterPro" id="IPR011992">
    <property type="entry name" value="EF-hand-dom_pair"/>
</dbReference>
<organism evidence="3 4">
    <name type="scientific">Thioclava sediminum</name>
    <dbReference type="NCBI Taxonomy" id="1915319"/>
    <lineage>
        <taxon>Bacteria</taxon>
        <taxon>Pseudomonadati</taxon>
        <taxon>Pseudomonadota</taxon>
        <taxon>Alphaproteobacteria</taxon>
        <taxon>Rhodobacterales</taxon>
        <taxon>Paracoccaceae</taxon>
        <taxon>Thioclava</taxon>
    </lineage>
</organism>
<dbReference type="PROSITE" id="PS50222">
    <property type="entry name" value="EF_HAND_2"/>
    <property type="match status" value="1"/>
</dbReference>
<feature type="domain" description="EF-hand" evidence="2">
    <location>
        <begin position="44"/>
        <end position="79"/>
    </location>
</feature>
<protein>
    <recommendedName>
        <fullName evidence="2">EF-hand domain-containing protein</fullName>
    </recommendedName>
</protein>
<gene>
    <name evidence="3" type="ORF">BMI91_14165</name>
</gene>